<comment type="caution">
    <text evidence="8">The sequence shown here is derived from an EMBL/GenBank/DDBJ whole genome shotgun (WGS) entry which is preliminary data.</text>
</comment>
<dbReference type="InterPro" id="IPR002123">
    <property type="entry name" value="Plipid/glycerol_acylTrfase"/>
</dbReference>
<dbReference type="PANTHER" id="PTHR10434">
    <property type="entry name" value="1-ACYL-SN-GLYCEROL-3-PHOSPHATE ACYLTRANSFERASE"/>
    <property type="match status" value="1"/>
</dbReference>
<reference evidence="8 9" key="1">
    <citation type="submission" date="2021-06" db="EMBL/GenBank/DDBJ databases">
        <authorList>
            <person name="Grouzdev D.S."/>
            <person name="Koziaeva V."/>
        </authorList>
    </citation>
    <scope>NUCLEOTIDE SEQUENCE [LARGE SCALE GENOMIC DNA]</scope>
    <source>
        <strain evidence="8 9">22</strain>
    </source>
</reference>
<evidence type="ECO:0000313" key="8">
    <source>
        <dbReference type="EMBL" id="MBT9292872.1"/>
    </source>
</evidence>
<sequence length="310" mass="33287">MTAAASDASRPARPSLVLTLRNVAAIAGLVALTLAALPVQLVAHRRGWRLAATLPVWWHRRALAALGVRVRVVGAPCRDRPLLVTPNHVSWLDINLIGSLMPLSFVAKSEVAGWPLFGLFAKLQRTVFVDRTRRTDTARVNGEIAQRLASGDAMVLFPEGTSSDGTHVLPFRSALIGAARAAMVEGGHDRVWVQPLAIVLRRLDGLPLGRAERPRLAWYGDTDMFPHLLGTILLGPVDIDLVWGEPIPFDETTDRKLITRALEREVRRLVSAGIAGREPLRPGLPGAAAPTGLSKRPAVAGTAAGILPAP</sequence>
<dbReference type="SMART" id="SM00563">
    <property type="entry name" value="PlsC"/>
    <property type="match status" value="1"/>
</dbReference>
<evidence type="ECO:0000256" key="4">
    <source>
        <dbReference type="ARBA" id="ARBA00023098"/>
    </source>
</evidence>
<dbReference type="CDD" id="cd07989">
    <property type="entry name" value="LPLAT_AGPAT-like"/>
    <property type="match status" value="1"/>
</dbReference>
<name>A0A947DBR0_9HYPH</name>
<dbReference type="Proteomes" id="UP000766595">
    <property type="component" value="Unassembled WGS sequence"/>
</dbReference>
<keyword evidence="9" id="KW-1185">Reference proteome</keyword>
<keyword evidence="6" id="KW-1133">Transmembrane helix</keyword>
<gene>
    <name evidence="8" type="ORF">KL771_25650</name>
</gene>
<keyword evidence="6" id="KW-0472">Membrane</keyword>
<evidence type="ECO:0000259" key="7">
    <source>
        <dbReference type="SMART" id="SM00563"/>
    </source>
</evidence>
<dbReference type="AlphaFoldDB" id="A0A947DBR0"/>
<keyword evidence="2" id="KW-0444">Lipid biosynthesis</keyword>
<dbReference type="PANTHER" id="PTHR10434:SF64">
    <property type="entry name" value="1-ACYL-SN-GLYCEROL-3-PHOSPHATE ACYLTRANSFERASE-RELATED"/>
    <property type="match status" value="1"/>
</dbReference>
<protein>
    <submittedName>
        <fullName evidence="8">1-acyl-sn-glycerol-3-phosphate acyltransferase</fullName>
    </submittedName>
</protein>
<comment type="pathway">
    <text evidence="1">Lipid metabolism.</text>
</comment>
<evidence type="ECO:0000256" key="6">
    <source>
        <dbReference type="SAM" id="Phobius"/>
    </source>
</evidence>
<keyword evidence="3" id="KW-0808">Transferase</keyword>
<evidence type="ECO:0000256" key="1">
    <source>
        <dbReference type="ARBA" id="ARBA00005189"/>
    </source>
</evidence>
<evidence type="ECO:0000256" key="3">
    <source>
        <dbReference type="ARBA" id="ARBA00022679"/>
    </source>
</evidence>
<evidence type="ECO:0000313" key="9">
    <source>
        <dbReference type="Proteomes" id="UP000766595"/>
    </source>
</evidence>
<keyword evidence="4" id="KW-0443">Lipid metabolism</keyword>
<evidence type="ECO:0000256" key="5">
    <source>
        <dbReference type="ARBA" id="ARBA00023315"/>
    </source>
</evidence>
<proteinExistence type="predicted"/>
<dbReference type="GO" id="GO:0006654">
    <property type="term" value="P:phosphatidic acid biosynthetic process"/>
    <property type="evidence" value="ECO:0007669"/>
    <property type="project" value="TreeGrafter"/>
</dbReference>
<organism evidence="8 9">
    <name type="scientific">Prosthecodimorpha staleyi</name>
    <dbReference type="NCBI Taxonomy" id="2840188"/>
    <lineage>
        <taxon>Bacteria</taxon>
        <taxon>Pseudomonadati</taxon>
        <taxon>Pseudomonadota</taxon>
        <taxon>Alphaproteobacteria</taxon>
        <taxon>Hyphomicrobiales</taxon>
        <taxon>Ancalomicrobiaceae</taxon>
        <taxon>Prosthecodimorpha</taxon>
    </lineage>
</organism>
<dbReference type="GO" id="GO:0003841">
    <property type="term" value="F:1-acylglycerol-3-phosphate O-acyltransferase activity"/>
    <property type="evidence" value="ECO:0007669"/>
    <property type="project" value="TreeGrafter"/>
</dbReference>
<keyword evidence="5 8" id="KW-0012">Acyltransferase</keyword>
<feature type="transmembrane region" description="Helical" evidence="6">
    <location>
        <begin position="23"/>
        <end position="43"/>
    </location>
</feature>
<feature type="domain" description="Phospholipid/glycerol acyltransferase" evidence="7">
    <location>
        <begin position="82"/>
        <end position="201"/>
    </location>
</feature>
<dbReference type="Pfam" id="PF01553">
    <property type="entry name" value="Acyltransferase"/>
    <property type="match status" value="1"/>
</dbReference>
<dbReference type="EMBL" id="JAHHZF010000015">
    <property type="protein sequence ID" value="MBT9292872.1"/>
    <property type="molecule type" value="Genomic_DNA"/>
</dbReference>
<keyword evidence="6" id="KW-0812">Transmembrane</keyword>
<dbReference type="RefSeq" id="WP_261971363.1">
    <property type="nucleotide sequence ID" value="NZ_JAHHZF010000015.1"/>
</dbReference>
<evidence type="ECO:0000256" key="2">
    <source>
        <dbReference type="ARBA" id="ARBA00022516"/>
    </source>
</evidence>
<dbReference type="SUPFAM" id="SSF69593">
    <property type="entry name" value="Glycerol-3-phosphate (1)-acyltransferase"/>
    <property type="match status" value="1"/>
</dbReference>
<accession>A0A947DBR0</accession>